<evidence type="ECO:0000313" key="1">
    <source>
        <dbReference type="EMBL" id="EIK58918.1"/>
    </source>
</evidence>
<dbReference type="InterPro" id="IPR025320">
    <property type="entry name" value="DUF4225"/>
</dbReference>
<dbReference type="Pfam" id="PF13988">
    <property type="entry name" value="DUF4225"/>
    <property type="match status" value="1"/>
</dbReference>
<organism evidence="1">
    <name type="scientific">Pseudomonas lactis</name>
    <dbReference type="NCBI Taxonomy" id="1615674"/>
    <lineage>
        <taxon>Bacteria</taxon>
        <taxon>Pseudomonadati</taxon>
        <taxon>Pseudomonadota</taxon>
        <taxon>Gammaproteobacteria</taxon>
        <taxon>Pseudomonadales</taxon>
        <taxon>Pseudomonadaceae</taxon>
        <taxon>Pseudomonas</taxon>
    </lineage>
</organism>
<dbReference type="AlphaFoldDB" id="I4K2H8"/>
<gene>
    <name evidence="1" type="ORF">PflSS101_3248</name>
</gene>
<protein>
    <recommendedName>
        <fullName evidence="2">DUF4225 domain-containing protein</fullName>
    </recommendedName>
</protein>
<evidence type="ECO:0008006" key="2">
    <source>
        <dbReference type="Google" id="ProtNLM"/>
    </source>
</evidence>
<sequence>MGNRTMKSKKENQAPNFYDLWVVSQAAAKLTNHACAISARHLQDGVNRSIFNREVAYYARSIVRDVEQGKKTVAEGLIEIKKEQRSLLDQSIAIGRNGIGAVAGALQIATGAGICYASVGTLCLIAGVPLMAHGANNLYEGGHNLVTGRSDTVGPVRTAYQSVASAVGHGEREANMAYGAVDISLSIYSTVRHIYKPDAWRLFRYLDSDRIRAYKTMAPTSLAAEAATDAITLKQLHEESKK</sequence>
<name>I4K2H8_9PSED</name>
<comment type="caution">
    <text evidence="1">The sequence shown here is derived from an EMBL/GenBank/DDBJ whole genome shotgun (WGS) entry which is preliminary data.</text>
</comment>
<dbReference type="Proteomes" id="UP000003213">
    <property type="component" value="Chromosome"/>
</dbReference>
<accession>I4K2H8</accession>
<dbReference type="EMBL" id="AHPN01000001">
    <property type="protein sequence ID" value="EIK58918.1"/>
    <property type="molecule type" value="Genomic_DNA"/>
</dbReference>
<proteinExistence type="predicted"/>
<reference evidence="1" key="1">
    <citation type="journal article" date="2012" name="PLoS Genet.">
        <title>Comparative Genomics of Plant-Associated Pseudomonas spp.: Insights into Diversity and Inheritance of Traits Involved in Multitrophic Interactions.</title>
        <authorList>
            <person name="Loper J.E."/>
            <person name="Hassan K.A."/>
            <person name="Mavrodi D.V."/>
            <person name="Davis E.W.II."/>
            <person name="Lim C.K."/>
            <person name="Shaffer B.T."/>
            <person name="Elbourne L.D."/>
            <person name="Stockwell V.O."/>
            <person name="Hartney S.L."/>
            <person name="Breakwell K."/>
            <person name="Henkels M.D."/>
            <person name="Tetu S.G."/>
            <person name="Rangel L.I."/>
            <person name="Kidarsa T.A."/>
            <person name="Wilson N.L."/>
            <person name="van de Mortel J.E."/>
            <person name="Song C."/>
            <person name="Blumhagen R."/>
            <person name="Radune D."/>
            <person name="Hostetler J.B."/>
            <person name="Brinkac L.M."/>
            <person name="Durkin A.S."/>
            <person name="Kluepfel D.A."/>
            <person name="Wechter W.P."/>
            <person name="Anderson A.J."/>
            <person name="Kim Y.C."/>
            <person name="Pierson L.S.III."/>
            <person name="Pierson E.A."/>
            <person name="Lindow S.E."/>
            <person name="Kobayashi D.Y."/>
            <person name="Raaijmakers J.M."/>
            <person name="Weller D.M."/>
            <person name="Thomashow L.S."/>
            <person name="Allen A.E."/>
            <person name="Paulsen I.T."/>
        </authorList>
    </citation>
    <scope>NUCLEOTIDE SEQUENCE [LARGE SCALE GENOMIC DNA]</scope>
    <source>
        <strain evidence="1">SS101</strain>
    </source>
</reference>
<dbReference type="HOGENOM" id="CLU_070022_0_0_6"/>